<protein>
    <submittedName>
        <fullName evidence="1">SpoIIAA-like</fullName>
    </submittedName>
</protein>
<dbReference type="Pfam" id="PF11964">
    <property type="entry name" value="SpoIIAA-like"/>
    <property type="match status" value="1"/>
</dbReference>
<gene>
    <name evidence="1" type="ORF">Ga0061065_11192</name>
</gene>
<dbReference type="InterPro" id="IPR038396">
    <property type="entry name" value="SpoIIAA-like_sf"/>
</dbReference>
<accession>A0A0K6IQZ8</accession>
<evidence type="ECO:0000313" key="1">
    <source>
        <dbReference type="EMBL" id="CUB05514.1"/>
    </source>
</evidence>
<name>A0A0K6IQZ8_9GAMM</name>
<dbReference type="EMBL" id="CYHG01000011">
    <property type="protein sequence ID" value="CUB05514.1"/>
    <property type="molecule type" value="Genomic_DNA"/>
</dbReference>
<organism evidence="1 2">
    <name type="scientific">Marinomonas fungiae</name>
    <dbReference type="NCBI Taxonomy" id="1137284"/>
    <lineage>
        <taxon>Bacteria</taxon>
        <taxon>Pseudomonadati</taxon>
        <taxon>Pseudomonadota</taxon>
        <taxon>Gammaproteobacteria</taxon>
        <taxon>Oceanospirillales</taxon>
        <taxon>Oceanospirillaceae</taxon>
        <taxon>Marinomonas</taxon>
    </lineage>
</organism>
<evidence type="ECO:0000313" key="2">
    <source>
        <dbReference type="Proteomes" id="UP000182769"/>
    </source>
</evidence>
<dbReference type="InterPro" id="IPR021866">
    <property type="entry name" value="SpoIIAA-like"/>
</dbReference>
<reference evidence="2" key="1">
    <citation type="submission" date="2015-08" db="EMBL/GenBank/DDBJ databases">
        <authorList>
            <person name="Varghese N."/>
        </authorList>
    </citation>
    <scope>NUCLEOTIDE SEQUENCE [LARGE SCALE GENOMIC DNA]</scope>
    <source>
        <strain evidence="2">JCM 18476</strain>
    </source>
</reference>
<dbReference type="RefSeq" id="WP_055464074.1">
    <property type="nucleotide sequence ID" value="NZ_CYHG01000011.1"/>
</dbReference>
<dbReference type="InterPro" id="IPR036513">
    <property type="entry name" value="STAS_dom_sf"/>
</dbReference>
<proteinExistence type="predicted"/>
<dbReference type="STRING" id="1137284.GCA_001418205_03032"/>
<keyword evidence="2" id="KW-1185">Reference proteome</keyword>
<dbReference type="AlphaFoldDB" id="A0A0K6IQZ8"/>
<dbReference type="OrthoDB" id="555504at2"/>
<dbReference type="SUPFAM" id="SSF52091">
    <property type="entry name" value="SpoIIaa-like"/>
    <property type="match status" value="1"/>
</dbReference>
<dbReference type="Gene3D" id="3.40.50.10600">
    <property type="entry name" value="SpoIIaa-like domains"/>
    <property type="match status" value="1"/>
</dbReference>
<dbReference type="Proteomes" id="UP000182769">
    <property type="component" value="Unassembled WGS sequence"/>
</dbReference>
<sequence>MSHTIHGVSVGIERHHQQMMVVMKASGTLTHEDYQSITPMLIGALRAIVQPKVKILVDITDFEGWELRAAWDDFRLGMKMGSNIDKIAIYGHKSWQDMAAQIGAWFIKGERRAFEKYEDAIEWLAASES</sequence>